<evidence type="ECO:0000256" key="9">
    <source>
        <dbReference type="HAMAP-Rule" id="MF_00969"/>
    </source>
</evidence>
<evidence type="ECO:0000256" key="1">
    <source>
        <dbReference type="ARBA" id="ARBA00022490"/>
    </source>
</evidence>
<dbReference type="Gene3D" id="3.40.50.300">
    <property type="entry name" value="P-loop containing nucleotide triphosphate hydrolases"/>
    <property type="match status" value="2"/>
</dbReference>
<dbReference type="NCBIfam" id="TIGR00580">
    <property type="entry name" value="mfd"/>
    <property type="match status" value="1"/>
</dbReference>
<keyword evidence="2 9" id="KW-0547">Nucleotide-binding</keyword>
<sequence>MSINAKELKRPTVILLPAEKMLGRLEDVFPEGVTVDIFPSHDVFPFEEIGTSYSVKSARLGVLRKLIQGQSPIIVTTMHSFLRKTIPPEILGKYLLKFRVGDKFSLSAPLLQSLGYVRVFTVAEPSQFSIKGGIIDIFVPGDTEPVRIEIFDDVIESIRRFDVITQRSIARLDNFELIPGSESLTHKKHLELAEKRINHAERQTGKKITFKLESGINLDTVSGMFYESQSILADYLPEGTQYIFVEPDEAVNEFARLEREVIEMLEEKTAERFLYKRFGGLSVEFFMKLRSYIILAAREPTFLDWDVVRAEEQKAPLIRKRKSKKVFTPSTPLIDWTELEPGDLVVHKDYGIGRYQGVKTITSALGTREYLALEYREGSKLYVPVERVDRVHKYIGGEESVQLNTLKGNHWAKQKKRVEEEVRRRVKELAALYAARERIRGVVLTGESELEEKLKESFPYLETEDQQKAIEEVLNDLARERPMDRLISGDSGFGKTEVAIRATFRTVVSGKQVAVLVPTTVLARQHFESFSSRLSPLGVSVKLLDRYTTGKEREKLLGGLKKGLIDVVIGTHSLLSNAVKFYDLGLVIIDEEQLFGVMQKEHFKKLRLKVNVLSMSATPIPRTLYMALSGLRELSVITTPPAGRIAAETYVGPKNEKLIRTAVLREINRGGQVIYVHNRVQELDELYEFLSGLLPEVTVGVAHGQMGKRKFEKIIGDFYSGDLDMLLCTTIIESGVDIPNANTLIVDDSQRYGLAQLYQLRGRVGRSNRRAFAYFLYDPKNLGPQSKERLKALKEFSGPGSGLKLAMRDMEIRGIGTLLGSEQSGNISSVGLYLYHEMLERASAEILNKSDEKIDTRETVDTEMRGIYYDMVIPQEYVGDSIERLKIYRRIANARDISELKELLDELIDRFGTPTKEVRSLFNAARLRLAAHKKGIKLIEYDRDSETIKLKFKDVKKLDELTYGKLRVIFNERESSAFIYSVRPERVMNVLNRILSGDGKYDF</sequence>
<dbReference type="GO" id="GO:0006355">
    <property type="term" value="P:regulation of DNA-templated transcription"/>
    <property type="evidence" value="ECO:0007669"/>
    <property type="project" value="UniProtKB-UniRule"/>
</dbReference>
<keyword evidence="3 9" id="KW-0227">DNA damage</keyword>
<dbReference type="InterPro" id="IPR027417">
    <property type="entry name" value="P-loop_NTPase"/>
</dbReference>
<dbReference type="STRING" id="1330330.IX53_10290"/>
<gene>
    <name evidence="9" type="primary">mfd</name>
    <name evidence="12" type="ORF">IX53_10290</name>
</gene>
<accession>A0A0G2ZHX1</accession>
<dbReference type="Gene3D" id="3.90.1150.50">
    <property type="entry name" value="Transcription-repair-coupling factor, D7 domain"/>
    <property type="match status" value="1"/>
</dbReference>
<protein>
    <recommendedName>
        <fullName evidence="9">Transcription-repair-coupling factor</fullName>
        <shortName evidence="9">TRCF</shortName>
        <ecNumber evidence="9">3.6.4.-</ecNumber>
    </recommendedName>
</protein>
<dbReference type="Pfam" id="PF00271">
    <property type="entry name" value="Helicase_C"/>
    <property type="match status" value="1"/>
</dbReference>
<evidence type="ECO:0000256" key="6">
    <source>
        <dbReference type="ARBA" id="ARBA00022840"/>
    </source>
</evidence>
<evidence type="ECO:0000256" key="4">
    <source>
        <dbReference type="ARBA" id="ARBA00022801"/>
    </source>
</evidence>
<evidence type="ECO:0000259" key="10">
    <source>
        <dbReference type="PROSITE" id="PS51192"/>
    </source>
</evidence>
<dbReference type="Pfam" id="PF00270">
    <property type="entry name" value="DEAD"/>
    <property type="match status" value="1"/>
</dbReference>
<dbReference type="SMART" id="SM00490">
    <property type="entry name" value="HELICc"/>
    <property type="match status" value="1"/>
</dbReference>
<dbReference type="SUPFAM" id="SSF52540">
    <property type="entry name" value="P-loop containing nucleoside triphosphate hydrolases"/>
    <property type="match status" value="2"/>
</dbReference>
<dbReference type="Gene3D" id="3.30.2060.10">
    <property type="entry name" value="Penicillin-binding protein 1b domain"/>
    <property type="match status" value="1"/>
</dbReference>
<dbReference type="Pfam" id="PF02559">
    <property type="entry name" value="CarD_TRCF_RID"/>
    <property type="match status" value="1"/>
</dbReference>
<dbReference type="SMART" id="SM01058">
    <property type="entry name" value="CarD_TRCF"/>
    <property type="match status" value="1"/>
</dbReference>
<dbReference type="EC" id="3.6.4.-" evidence="9"/>
<organism evidence="12 13">
    <name type="scientific">Kosmotoga pacifica</name>
    <dbReference type="NCBI Taxonomy" id="1330330"/>
    <lineage>
        <taxon>Bacteria</taxon>
        <taxon>Thermotogati</taxon>
        <taxon>Thermotogota</taxon>
        <taxon>Thermotogae</taxon>
        <taxon>Kosmotogales</taxon>
        <taxon>Kosmotogaceae</taxon>
        <taxon>Kosmotoga</taxon>
    </lineage>
</organism>
<reference evidence="12 13" key="1">
    <citation type="submission" date="2015-04" db="EMBL/GenBank/DDBJ databases">
        <title>Complete Genome Sequence of Kosmotoga pacifica SLHLJ1.</title>
        <authorList>
            <person name="Jiang L.J."/>
            <person name="Shao Z.Z."/>
            <person name="Jebbar M."/>
        </authorList>
    </citation>
    <scope>NUCLEOTIDE SEQUENCE [LARGE SCALE GENOMIC DNA]</scope>
    <source>
        <strain evidence="12 13">SLHLJ1</strain>
    </source>
</reference>
<dbReference type="AlphaFoldDB" id="A0A0G2ZHX1"/>
<dbReference type="Proteomes" id="UP000035159">
    <property type="component" value="Chromosome"/>
</dbReference>
<dbReference type="CDD" id="cd17991">
    <property type="entry name" value="DEXHc_TRCF"/>
    <property type="match status" value="1"/>
</dbReference>
<keyword evidence="7 9" id="KW-0238">DNA-binding</keyword>
<dbReference type="GO" id="GO:0003678">
    <property type="term" value="F:DNA helicase activity"/>
    <property type="evidence" value="ECO:0007669"/>
    <property type="project" value="TreeGrafter"/>
</dbReference>
<dbReference type="InterPro" id="IPR041471">
    <property type="entry name" value="UvrB_inter"/>
</dbReference>
<dbReference type="InterPro" id="IPR011545">
    <property type="entry name" value="DEAD/DEAH_box_helicase_dom"/>
</dbReference>
<dbReference type="InterPro" id="IPR005118">
    <property type="entry name" value="TRCF_C"/>
</dbReference>
<comment type="similarity">
    <text evidence="9">In the C-terminal section; belongs to the helicase family. RecG subfamily.</text>
</comment>
<dbReference type="SMART" id="SM00982">
    <property type="entry name" value="TRCF"/>
    <property type="match status" value="1"/>
</dbReference>
<dbReference type="SUPFAM" id="SSF143517">
    <property type="entry name" value="TRCF domain-like"/>
    <property type="match status" value="1"/>
</dbReference>
<dbReference type="SUPFAM" id="SSF141259">
    <property type="entry name" value="CarD-like"/>
    <property type="match status" value="1"/>
</dbReference>
<dbReference type="PROSITE" id="PS51192">
    <property type="entry name" value="HELICASE_ATP_BIND_1"/>
    <property type="match status" value="1"/>
</dbReference>
<dbReference type="InterPro" id="IPR004576">
    <property type="entry name" value="Mfd"/>
</dbReference>
<dbReference type="InterPro" id="IPR003711">
    <property type="entry name" value="CarD-like/TRCF_RID"/>
</dbReference>
<dbReference type="KEGG" id="kpf:IX53_10290"/>
<keyword evidence="4 9" id="KW-0378">Hydrolase</keyword>
<dbReference type="GO" id="GO:0016787">
    <property type="term" value="F:hydrolase activity"/>
    <property type="evidence" value="ECO:0007669"/>
    <property type="project" value="UniProtKB-KW"/>
</dbReference>
<dbReference type="HAMAP" id="MF_00969">
    <property type="entry name" value="TRCF"/>
    <property type="match status" value="1"/>
</dbReference>
<feature type="domain" description="Helicase C-terminal" evidence="11">
    <location>
        <begin position="654"/>
        <end position="811"/>
    </location>
</feature>
<dbReference type="Pfam" id="PF03461">
    <property type="entry name" value="TRCF"/>
    <property type="match status" value="1"/>
</dbReference>
<dbReference type="SMART" id="SM00487">
    <property type="entry name" value="DEXDc"/>
    <property type="match status" value="1"/>
</dbReference>
<dbReference type="GO" id="GO:0000716">
    <property type="term" value="P:transcription-coupled nucleotide-excision repair, DNA damage recognition"/>
    <property type="evidence" value="ECO:0007669"/>
    <property type="project" value="UniProtKB-UniRule"/>
</dbReference>
<proteinExistence type="inferred from homology"/>
<dbReference type="InterPro" id="IPR036101">
    <property type="entry name" value="CarD-like/TRCF_RID_sf"/>
</dbReference>
<feature type="domain" description="Helicase ATP-binding" evidence="10">
    <location>
        <begin position="476"/>
        <end position="637"/>
    </location>
</feature>
<dbReference type="PANTHER" id="PTHR47964:SF1">
    <property type="entry name" value="ATP-DEPENDENT DNA HELICASE HOMOLOG RECG, CHLOROPLASTIC"/>
    <property type="match status" value="1"/>
</dbReference>
<dbReference type="InterPro" id="IPR001650">
    <property type="entry name" value="Helicase_C-like"/>
</dbReference>
<dbReference type="EMBL" id="CP011232">
    <property type="protein sequence ID" value="AKI98373.1"/>
    <property type="molecule type" value="Genomic_DNA"/>
</dbReference>
<dbReference type="Gene3D" id="2.40.10.170">
    <property type="match status" value="1"/>
</dbReference>
<evidence type="ECO:0000313" key="13">
    <source>
        <dbReference type="Proteomes" id="UP000035159"/>
    </source>
</evidence>
<dbReference type="Pfam" id="PF17757">
    <property type="entry name" value="UvrB_inter"/>
    <property type="match status" value="1"/>
</dbReference>
<evidence type="ECO:0000256" key="2">
    <source>
        <dbReference type="ARBA" id="ARBA00022741"/>
    </source>
</evidence>
<dbReference type="GO" id="GO:0005737">
    <property type="term" value="C:cytoplasm"/>
    <property type="evidence" value="ECO:0007669"/>
    <property type="project" value="UniProtKB-SubCell"/>
</dbReference>
<dbReference type="PATRIC" id="fig|1330330.3.peg.2091"/>
<keyword evidence="1 9" id="KW-0963">Cytoplasm</keyword>
<dbReference type="PROSITE" id="PS51194">
    <property type="entry name" value="HELICASE_CTER"/>
    <property type="match status" value="1"/>
</dbReference>
<evidence type="ECO:0000259" key="11">
    <source>
        <dbReference type="PROSITE" id="PS51194"/>
    </source>
</evidence>
<dbReference type="GO" id="GO:0003684">
    <property type="term" value="F:damaged DNA binding"/>
    <property type="evidence" value="ECO:0007669"/>
    <property type="project" value="InterPro"/>
</dbReference>
<dbReference type="PANTHER" id="PTHR47964">
    <property type="entry name" value="ATP-DEPENDENT DNA HELICASE HOMOLOG RECG, CHLOROPLASTIC"/>
    <property type="match status" value="1"/>
</dbReference>
<comment type="function">
    <text evidence="9">Couples transcription and DNA repair by recognizing RNA polymerase (RNAP) stalled at DNA lesions. Mediates ATP-dependent release of RNAP and its truncated transcript from the DNA, and recruitment of nucleotide excision repair machinery to the damaged site.</text>
</comment>
<evidence type="ECO:0000256" key="8">
    <source>
        <dbReference type="ARBA" id="ARBA00023204"/>
    </source>
</evidence>
<keyword evidence="6 9" id="KW-0067">ATP-binding</keyword>
<evidence type="ECO:0000256" key="3">
    <source>
        <dbReference type="ARBA" id="ARBA00022763"/>
    </source>
</evidence>
<keyword evidence="8 9" id="KW-0234">DNA repair</keyword>
<dbReference type="InterPro" id="IPR014001">
    <property type="entry name" value="Helicase_ATP-bd"/>
</dbReference>
<dbReference type="InterPro" id="IPR037235">
    <property type="entry name" value="TRCF-like_C_D7"/>
</dbReference>
<dbReference type="GO" id="GO:0005524">
    <property type="term" value="F:ATP binding"/>
    <property type="evidence" value="ECO:0007669"/>
    <property type="project" value="UniProtKB-UniRule"/>
</dbReference>
<name>A0A0G2ZHX1_9BACT</name>
<comment type="similarity">
    <text evidence="9">In the N-terminal section; belongs to the UvrB family.</text>
</comment>
<comment type="subcellular location">
    <subcellularLocation>
        <location evidence="9">Cytoplasm</location>
    </subcellularLocation>
</comment>
<dbReference type="Gene3D" id="3.40.50.11180">
    <property type="match status" value="1"/>
</dbReference>
<keyword evidence="5" id="KW-0347">Helicase</keyword>
<evidence type="ECO:0000256" key="5">
    <source>
        <dbReference type="ARBA" id="ARBA00022806"/>
    </source>
</evidence>
<keyword evidence="13" id="KW-1185">Reference proteome</keyword>
<dbReference type="InterPro" id="IPR047112">
    <property type="entry name" value="RecG/Mfd"/>
</dbReference>
<evidence type="ECO:0000313" key="12">
    <source>
        <dbReference type="EMBL" id="AKI98373.1"/>
    </source>
</evidence>
<evidence type="ECO:0000256" key="7">
    <source>
        <dbReference type="ARBA" id="ARBA00023125"/>
    </source>
</evidence>